<dbReference type="CDD" id="cd20008">
    <property type="entry name" value="PBP1_ABC_sugar_binding-like"/>
    <property type="match status" value="1"/>
</dbReference>
<reference evidence="6" key="1">
    <citation type="submission" date="2015-04" db="EMBL/GenBank/DDBJ databases">
        <title>Physiological reanalysis, assessment of diazotrophy, and genome sequences of multiple isolates of Streptomyces thermoautotrophicus.</title>
        <authorList>
            <person name="MacKellar D.C."/>
            <person name="Lieber L."/>
            <person name="Norman J."/>
            <person name="Bolger A."/>
            <person name="Tobin C."/>
            <person name="Murray J.W."/>
            <person name="Chang R."/>
            <person name="Ford T."/>
            <person name="Nguyen P.Q."/>
            <person name="Woodward J."/>
            <person name="Permingeat H."/>
            <person name="Joshi N.S."/>
            <person name="Silver P.A."/>
            <person name="Usadel B."/>
            <person name="Rutherford A.W."/>
            <person name="Friesen M."/>
            <person name="Prell J."/>
        </authorList>
    </citation>
    <scope>NUCLEOTIDE SEQUENCE [LARGE SCALE GENOMIC DNA]</scope>
    <source>
        <strain evidence="6">H1</strain>
    </source>
</reference>
<keyword evidence="3" id="KW-0732">Signal</keyword>
<dbReference type="PATRIC" id="fig|1469144.10.peg.2639"/>
<keyword evidence="6" id="KW-1185">Reference proteome</keyword>
<evidence type="ECO:0000256" key="2">
    <source>
        <dbReference type="ARBA" id="ARBA00007639"/>
    </source>
</evidence>
<dbReference type="Pfam" id="PF13407">
    <property type="entry name" value="Peripla_BP_4"/>
    <property type="match status" value="1"/>
</dbReference>
<comment type="caution">
    <text evidence="5">The sequence shown here is derived from an EMBL/GenBank/DDBJ whole genome shotgun (WGS) entry which is preliminary data.</text>
</comment>
<feature type="domain" description="Periplasmic binding protein" evidence="4">
    <location>
        <begin position="48"/>
        <end position="298"/>
    </location>
</feature>
<evidence type="ECO:0000259" key="4">
    <source>
        <dbReference type="Pfam" id="PF13407"/>
    </source>
</evidence>
<feature type="chain" id="PRO_5007452666" evidence="3">
    <location>
        <begin position="28"/>
        <end position="339"/>
    </location>
</feature>
<evidence type="ECO:0000256" key="3">
    <source>
        <dbReference type="SAM" id="SignalP"/>
    </source>
</evidence>
<dbReference type="GO" id="GO:0030246">
    <property type="term" value="F:carbohydrate binding"/>
    <property type="evidence" value="ECO:0007669"/>
    <property type="project" value="TreeGrafter"/>
</dbReference>
<proteinExistence type="inferred from homology"/>
<dbReference type="InterPro" id="IPR028082">
    <property type="entry name" value="Peripla_BP_I"/>
</dbReference>
<protein>
    <submittedName>
        <fullName evidence="5">Sugar ABC transporter</fullName>
    </submittedName>
</protein>
<dbReference type="AlphaFoldDB" id="A0A132MU33"/>
<dbReference type="GO" id="GO:0030288">
    <property type="term" value="C:outer membrane-bounded periplasmic space"/>
    <property type="evidence" value="ECO:0007669"/>
    <property type="project" value="TreeGrafter"/>
</dbReference>
<organism evidence="5 6">
    <name type="scientific">Carbonactinospora thermoautotrophica</name>
    <dbReference type="NCBI Taxonomy" id="1469144"/>
    <lineage>
        <taxon>Bacteria</taxon>
        <taxon>Bacillati</taxon>
        <taxon>Actinomycetota</taxon>
        <taxon>Actinomycetes</taxon>
        <taxon>Kitasatosporales</taxon>
        <taxon>Carbonactinosporaceae</taxon>
        <taxon>Carbonactinospora</taxon>
    </lineage>
</organism>
<dbReference type="SUPFAM" id="SSF53822">
    <property type="entry name" value="Periplasmic binding protein-like I"/>
    <property type="match status" value="1"/>
</dbReference>
<evidence type="ECO:0000313" key="6">
    <source>
        <dbReference type="Proteomes" id="UP000070188"/>
    </source>
</evidence>
<sequence length="339" mass="34573">MKLAPSLAAVIALLALVVGVVAGRATAQSAGGSGGGSGGAAAGKRVDVIIKASDSSFWQTMLAGASKAAGDYGLQVSLFGPTSETDVNQQVQLVENSISRGVDAIVLAPNSSTALNNVIERARKAGIKVIIADTQVTTESDGFIGTDNTKAAEQAGRRLCELTKAAGKDSGDVLIESSVAGVQVLENREEGFRSGLGSCPNLKVVGPRYNNNDINTAASQVNDALTANPRIVGVFAANNTSGDGTARAIKDNNAAGRIPVVSFDTDPQQVAALRDGTLDTLVVQNPYFFGYQGVVEAGMAVVGTAPPRNLDPGAVLAEKSNMDTPEVQALLTPPTAKAP</sequence>
<dbReference type="InterPro" id="IPR025997">
    <property type="entry name" value="SBP_2_dom"/>
</dbReference>
<evidence type="ECO:0000256" key="1">
    <source>
        <dbReference type="ARBA" id="ARBA00004196"/>
    </source>
</evidence>
<comment type="similarity">
    <text evidence="2">Belongs to the bacterial solute-binding protein 2 family.</text>
</comment>
<dbReference type="Gene3D" id="3.40.50.2300">
    <property type="match status" value="2"/>
</dbReference>
<dbReference type="InterPro" id="IPR050555">
    <property type="entry name" value="Bact_Solute-Bind_Prot2"/>
</dbReference>
<evidence type="ECO:0000313" key="5">
    <source>
        <dbReference type="EMBL" id="KWX01405.1"/>
    </source>
</evidence>
<dbReference type="EMBL" id="LAXD01000001">
    <property type="protein sequence ID" value="KWX01405.1"/>
    <property type="molecule type" value="Genomic_DNA"/>
</dbReference>
<accession>A0A132MU33</accession>
<name>A0A132MU33_9ACTN</name>
<gene>
    <name evidence="5" type="ORF">LI90_2433</name>
</gene>
<dbReference type="PANTHER" id="PTHR30036:SF7">
    <property type="entry name" value="ABC TRANSPORTER PERIPLASMIC-BINDING PROTEIN YPHF"/>
    <property type="match status" value="1"/>
</dbReference>
<dbReference type="Proteomes" id="UP000070188">
    <property type="component" value="Unassembled WGS sequence"/>
</dbReference>
<dbReference type="STRING" id="1469144.LI90_2433"/>
<dbReference type="PANTHER" id="PTHR30036">
    <property type="entry name" value="D-XYLOSE-BINDING PERIPLASMIC PROTEIN"/>
    <property type="match status" value="1"/>
</dbReference>
<feature type="signal peptide" evidence="3">
    <location>
        <begin position="1"/>
        <end position="27"/>
    </location>
</feature>
<comment type="subcellular location">
    <subcellularLocation>
        <location evidence="1">Cell envelope</location>
    </subcellularLocation>
</comment>